<proteinExistence type="predicted"/>
<sequence>MINASDITDVPCQKPGDIFWGNIQRTKNAASEILESGNLFSNDDLIDLWQIILWSESDKIDLSHSNWDIRQLLYSSMMHEVWKIADSMELIQYPKSPIKSLQEQKIFITELLSNIRALLYKNPNENFLKQGKTQEEFNYTRRWSSWPDMVKEHKTINCVFAAMIWKHIMDKVWIKCRFCFLRGHTANIITLSDWKNYYMDFMNSISSKLPIWSIRMEKWIRKKIKNVTPSWIWMGKVIEKVLITNNDSDVLEGVLWNIWVMRKELSEWKDSNWTVKAIHDKYILKNPNFFKIARFFKSELFKDLKAEL</sequence>
<comment type="caution">
    <text evidence="1">The sequence shown here is derived from an EMBL/GenBank/DDBJ whole genome shotgun (WGS) entry which is preliminary data.</text>
</comment>
<name>K2GYF3_9BACT</name>
<evidence type="ECO:0000313" key="1">
    <source>
        <dbReference type="EMBL" id="EKE28485.1"/>
    </source>
</evidence>
<protein>
    <submittedName>
        <fullName evidence="1">Uncharacterized protein</fullName>
    </submittedName>
</protein>
<gene>
    <name evidence="1" type="ORF">ACD_3C00054G0025</name>
</gene>
<dbReference type="EMBL" id="AMFJ01000328">
    <property type="protein sequence ID" value="EKE28485.1"/>
    <property type="molecule type" value="Genomic_DNA"/>
</dbReference>
<accession>K2GYF3</accession>
<reference evidence="1" key="1">
    <citation type="journal article" date="2012" name="Science">
        <title>Fermentation, hydrogen, and sulfur metabolism in multiple uncultivated bacterial phyla.</title>
        <authorList>
            <person name="Wrighton K.C."/>
            <person name="Thomas B.C."/>
            <person name="Sharon I."/>
            <person name="Miller C.S."/>
            <person name="Castelle C.J."/>
            <person name="VerBerkmoes N.C."/>
            <person name="Wilkins M.J."/>
            <person name="Hettich R.L."/>
            <person name="Lipton M.S."/>
            <person name="Williams K.H."/>
            <person name="Long P.E."/>
            <person name="Banfield J.F."/>
        </authorList>
    </citation>
    <scope>NUCLEOTIDE SEQUENCE [LARGE SCALE GENOMIC DNA]</scope>
</reference>
<dbReference type="AlphaFoldDB" id="K2GYF3"/>
<organism evidence="1">
    <name type="scientific">uncultured bacterium</name>
    <name type="common">gcode 4</name>
    <dbReference type="NCBI Taxonomy" id="1234023"/>
    <lineage>
        <taxon>Bacteria</taxon>
        <taxon>environmental samples</taxon>
    </lineage>
</organism>